<dbReference type="RefSeq" id="WP_306870354.1">
    <property type="nucleotide sequence ID" value="NZ_JAUSRB010000002.1"/>
</dbReference>
<protein>
    <submittedName>
        <fullName evidence="2">MFS superfamily sulfate permease-like transporter</fullName>
    </submittedName>
</protein>
<feature type="transmembrane region" description="Helical" evidence="1">
    <location>
        <begin position="39"/>
        <end position="59"/>
    </location>
</feature>
<gene>
    <name evidence="2" type="ORF">J2S55_007288</name>
</gene>
<keyword evidence="1" id="KW-0472">Membrane</keyword>
<organism evidence="2 3">
    <name type="scientific">Streptosporangium brasiliense</name>
    <dbReference type="NCBI Taxonomy" id="47480"/>
    <lineage>
        <taxon>Bacteria</taxon>
        <taxon>Bacillati</taxon>
        <taxon>Actinomycetota</taxon>
        <taxon>Actinomycetes</taxon>
        <taxon>Streptosporangiales</taxon>
        <taxon>Streptosporangiaceae</taxon>
        <taxon>Streptosporangium</taxon>
    </lineage>
</organism>
<proteinExistence type="predicted"/>
<evidence type="ECO:0000313" key="3">
    <source>
        <dbReference type="Proteomes" id="UP001230426"/>
    </source>
</evidence>
<name>A0ABT9RFI0_9ACTN</name>
<keyword evidence="1" id="KW-0812">Transmembrane</keyword>
<dbReference type="Proteomes" id="UP001230426">
    <property type="component" value="Unassembled WGS sequence"/>
</dbReference>
<feature type="transmembrane region" description="Helical" evidence="1">
    <location>
        <begin position="12"/>
        <end position="32"/>
    </location>
</feature>
<sequence>MAQVPELVDVLWIVYPLVGGAFALMVFLPRLTTTVPAPLISIAALTALTVGAHLAVPTVGDRGALPSSPPVPVLRGRRVPVMAAVIPTGLGALALPIFPYAMTMISLGLKINGDPVERIHMMAPRR</sequence>
<feature type="transmembrane region" description="Helical" evidence="1">
    <location>
        <begin position="79"/>
        <end position="101"/>
    </location>
</feature>
<accession>A0ABT9RFI0</accession>
<evidence type="ECO:0000313" key="2">
    <source>
        <dbReference type="EMBL" id="MDP9868022.1"/>
    </source>
</evidence>
<reference evidence="2 3" key="1">
    <citation type="submission" date="2023-07" db="EMBL/GenBank/DDBJ databases">
        <title>Sequencing the genomes of 1000 actinobacteria strains.</title>
        <authorList>
            <person name="Klenk H.-P."/>
        </authorList>
    </citation>
    <scope>NUCLEOTIDE SEQUENCE [LARGE SCALE GENOMIC DNA]</scope>
    <source>
        <strain evidence="2 3">DSM 44109</strain>
    </source>
</reference>
<keyword evidence="1" id="KW-1133">Transmembrane helix</keyword>
<keyword evidence="3" id="KW-1185">Reference proteome</keyword>
<evidence type="ECO:0000256" key="1">
    <source>
        <dbReference type="SAM" id="Phobius"/>
    </source>
</evidence>
<comment type="caution">
    <text evidence="2">The sequence shown here is derived from an EMBL/GenBank/DDBJ whole genome shotgun (WGS) entry which is preliminary data.</text>
</comment>
<dbReference type="EMBL" id="JAUSRB010000002">
    <property type="protein sequence ID" value="MDP9868022.1"/>
    <property type="molecule type" value="Genomic_DNA"/>
</dbReference>